<dbReference type="PANTHER" id="PTHR35023">
    <property type="entry name" value="CHELATASE-RELATED"/>
    <property type="match status" value="1"/>
</dbReference>
<keyword evidence="2" id="KW-0547">Nucleotide-binding</keyword>
<dbReference type="InterPro" id="IPR027417">
    <property type="entry name" value="P-loop_NTPase"/>
</dbReference>
<feature type="domain" description="VWFA" evidence="6">
    <location>
        <begin position="530"/>
        <end position="666"/>
    </location>
</feature>
<dbReference type="Gene3D" id="1.10.8.80">
    <property type="entry name" value="Magnesium chelatase subunit I, C-Terminal domain"/>
    <property type="match status" value="1"/>
</dbReference>
<dbReference type="Pfam" id="PF01078">
    <property type="entry name" value="Mg_chelatase"/>
    <property type="match status" value="1"/>
</dbReference>
<feature type="compositionally biased region" description="Low complexity" evidence="5">
    <location>
        <begin position="412"/>
        <end position="435"/>
    </location>
</feature>
<evidence type="ECO:0000256" key="1">
    <source>
        <dbReference type="ARBA" id="ARBA00005799"/>
    </source>
</evidence>
<dbReference type="InterPro" id="IPR002035">
    <property type="entry name" value="VWF_A"/>
</dbReference>
<dbReference type="SMART" id="SM00327">
    <property type="entry name" value="VWA"/>
    <property type="match status" value="1"/>
</dbReference>
<dbReference type="InterPro" id="IPR000523">
    <property type="entry name" value="Mg_chelatse_chII-like_cat_dom"/>
</dbReference>
<dbReference type="InterPro" id="IPR052989">
    <property type="entry name" value="Mg-chelatase_DI-like"/>
</dbReference>
<dbReference type="PROSITE" id="PS50234">
    <property type="entry name" value="VWFA"/>
    <property type="match status" value="1"/>
</dbReference>
<gene>
    <name evidence="7" type="ORF">ACFO8M_24725</name>
</gene>
<keyword evidence="8" id="KW-1185">Reference proteome</keyword>
<name>A0ABV7Q7U6_9ACTN</name>
<accession>A0ABV7Q7U6</accession>
<dbReference type="SUPFAM" id="SSF52540">
    <property type="entry name" value="P-loop containing nucleoside triphosphate hydrolases"/>
    <property type="match status" value="1"/>
</dbReference>
<organism evidence="7 8">
    <name type="scientific">Glycomyces rhizosphaerae</name>
    <dbReference type="NCBI Taxonomy" id="2054422"/>
    <lineage>
        <taxon>Bacteria</taxon>
        <taxon>Bacillati</taxon>
        <taxon>Actinomycetota</taxon>
        <taxon>Actinomycetes</taxon>
        <taxon>Glycomycetales</taxon>
        <taxon>Glycomycetaceae</taxon>
        <taxon>Glycomyces</taxon>
    </lineage>
</organism>
<dbReference type="PANTHER" id="PTHR35023:SF1">
    <property type="entry name" value="MG-PROTOPORPHYRIN IX CHELATASE"/>
    <property type="match status" value="1"/>
</dbReference>
<dbReference type="EMBL" id="JBHRWO010000021">
    <property type="protein sequence ID" value="MFC3495698.1"/>
    <property type="molecule type" value="Genomic_DNA"/>
</dbReference>
<dbReference type="InterPro" id="IPR036465">
    <property type="entry name" value="vWFA_dom_sf"/>
</dbReference>
<evidence type="ECO:0000256" key="4">
    <source>
        <dbReference type="ARBA" id="ARBA00030759"/>
    </source>
</evidence>
<dbReference type="Gene3D" id="3.40.50.300">
    <property type="entry name" value="P-loop containing nucleotide triphosphate hydrolases"/>
    <property type="match status" value="1"/>
</dbReference>
<dbReference type="InterPro" id="IPR041702">
    <property type="entry name" value="BchD/ChlD_VWA"/>
</dbReference>
<dbReference type="Pfam" id="PF13519">
    <property type="entry name" value="VWA_2"/>
    <property type="match status" value="1"/>
</dbReference>
<evidence type="ECO:0000256" key="5">
    <source>
        <dbReference type="SAM" id="MobiDB-lite"/>
    </source>
</evidence>
<feature type="compositionally biased region" description="Basic residues" evidence="5">
    <location>
        <begin position="436"/>
        <end position="446"/>
    </location>
</feature>
<dbReference type="InterPro" id="IPR003593">
    <property type="entry name" value="AAA+_ATPase"/>
</dbReference>
<dbReference type="Gene3D" id="3.40.50.410">
    <property type="entry name" value="von Willebrand factor, type A domain"/>
    <property type="match status" value="1"/>
</dbReference>
<comment type="similarity">
    <text evidence="1">Belongs to the Mg-chelatase subunits D/I family.</text>
</comment>
<dbReference type="CDD" id="cd01451">
    <property type="entry name" value="vWA_Magnesium_chelatase"/>
    <property type="match status" value="1"/>
</dbReference>
<feature type="region of interest" description="Disordered" evidence="5">
    <location>
        <begin position="309"/>
        <end position="452"/>
    </location>
</feature>
<dbReference type="SUPFAM" id="SSF53300">
    <property type="entry name" value="vWA-like"/>
    <property type="match status" value="1"/>
</dbReference>
<proteinExistence type="inferred from homology"/>
<dbReference type="Pfam" id="PF17863">
    <property type="entry name" value="AAA_lid_2"/>
    <property type="match status" value="1"/>
</dbReference>
<feature type="compositionally biased region" description="Basic and acidic residues" evidence="5">
    <location>
        <begin position="382"/>
        <end position="391"/>
    </location>
</feature>
<keyword evidence="3" id="KW-0067">ATP-binding</keyword>
<protein>
    <recommendedName>
        <fullName evidence="4">Mg-protoporphyrin IX chelatase</fullName>
    </recommendedName>
</protein>
<dbReference type="InterPro" id="IPR041628">
    <property type="entry name" value="ChlI/MoxR_AAA_lid"/>
</dbReference>
<evidence type="ECO:0000313" key="7">
    <source>
        <dbReference type="EMBL" id="MFC3495698.1"/>
    </source>
</evidence>
<sequence>MTYPFTALVGSEQLTTALLLGAVDPRIGGVLVRGSKGSAKSTAVRGLAALLPDIATRAGCAYNCPPDRPADLCPTCEDAPVHHRPTPLVELPVGASEDRLIGSIDLERALSDGVRSFQPGLLARAHRGLLYVDEVNLLDDHLVDALLDAAAMGVNHVEREGVSARHPARFQLVGTMNPEEGELRPQLLDRFGLTVEVTAPLDAHQRAEVVRRRLAYDAAPEPFADRFAADGKRLAERLVAARDLLEKVALADFWLLKIAEVCAAFGVDGMRADIVTARTAAALAAWDGRTEVTRADVRAACLLALPHRRRRGPFDDPGIDEDELDRLLGDDEPEPPQDDPDDGPDEGPDDGDGDPNGSGPGDRSAEPPHGPEQQPPASDGPARSDDAERPPAGEAPSTPADDRSPAPSGRVEAAAETAAAPTLLAAPQRRFGASGRRSRGRSRRGAAVRTRPLLSGETARAADLAVSATLIAAATGRRAMSPGARAAGTEATPRDRVRFGVRGPSSAIGATTIRRSDLRHYERSGKQGHLIVLCVDASGSMGARRRMGAVKGAVRALLFDAYQRRDLVSLVTFRGKDAETVLPPTAGVELADRRLAVLPTGGRTPLAAGLLHACDVIERHARRDPDRRPLLVAVTDGRANATADAVAESRQAAAHLAAKDVPALVVDTESGFVRTGLAAELARHLAAPCVELERFASGELARTIRLATGR</sequence>
<comment type="caution">
    <text evidence="7">The sequence shown here is derived from an EMBL/GenBank/DDBJ whole genome shotgun (WGS) entry which is preliminary data.</text>
</comment>
<feature type="compositionally biased region" description="Acidic residues" evidence="5">
    <location>
        <begin position="317"/>
        <end position="353"/>
    </location>
</feature>
<dbReference type="Proteomes" id="UP001595712">
    <property type="component" value="Unassembled WGS sequence"/>
</dbReference>
<evidence type="ECO:0000256" key="3">
    <source>
        <dbReference type="ARBA" id="ARBA00022840"/>
    </source>
</evidence>
<reference evidence="8" key="1">
    <citation type="journal article" date="2019" name="Int. J. Syst. Evol. Microbiol.">
        <title>The Global Catalogue of Microorganisms (GCM) 10K type strain sequencing project: providing services to taxonomists for standard genome sequencing and annotation.</title>
        <authorList>
            <consortium name="The Broad Institute Genomics Platform"/>
            <consortium name="The Broad Institute Genome Sequencing Center for Infectious Disease"/>
            <person name="Wu L."/>
            <person name="Ma J."/>
        </authorList>
    </citation>
    <scope>NUCLEOTIDE SEQUENCE [LARGE SCALE GENOMIC DNA]</scope>
    <source>
        <strain evidence="8">CGMCC 4.7396</strain>
    </source>
</reference>
<evidence type="ECO:0000313" key="8">
    <source>
        <dbReference type="Proteomes" id="UP001595712"/>
    </source>
</evidence>
<dbReference type="RefSeq" id="WP_387980466.1">
    <property type="nucleotide sequence ID" value="NZ_JBHRWO010000021.1"/>
</dbReference>
<evidence type="ECO:0000256" key="2">
    <source>
        <dbReference type="ARBA" id="ARBA00022741"/>
    </source>
</evidence>
<dbReference type="SMART" id="SM00382">
    <property type="entry name" value="AAA"/>
    <property type="match status" value="1"/>
</dbReference>
<evidence type="ECO:0000259" key="6">
    <source>
        <dbReference type="PROSITE" id="PS50234"/>
    </source>
</evidence>